<dbReference type="GO" id="GO:0017172">
    <property type="term" value="F:cysteine dioxygenase activity"/>
    <property type="evidence" value="ECO:0007669"/>
    <property type="project" value="UniProtKB-UniRule"/>
</dbReference>
<dbReference type="PANTHER" id="PTHR12918">
    <property type="entry name" value="CYSTEINE DIOXYGENASE"/>
    <property type="match status" value="1"/>
</dbReference>
<evidence type="ECO:0000313" key="15">
    <source>
        <dbReference type="Proteomes" id="UP000092460"/>
    </source>
</evidence>
<keyword evidence="9 11" id="KW-0408">Iron</keyword>
<dbReference type="InterPro" id="IPR014710">
    <property type="entry name" value="RmlC-like_jellyroll"/>
</dbReference>
<keyword evidence="5 11" id="KW-0479">Metal-binding</keyword>
<comment type="pathway">
    <text evidence="2 12">Organosulfur biosynthesis; taurine biosynthesis; hypotaurine from L-cysteine: step 1/2.</text>
</comment>
<evidence type="ECO:0000256" key="13">
    <source>
        <dbReference type="SAM" id="MobiDB-lite"/>
    </source>
</evidence>
<keyword evidence="6 10" id="KW-0883">Thioether bond</keyword>
<dbReference type="EC" id="1.13.11.20" evidence="4 12"/>
<evidence type="ECO:0000256" key="8">
    <source>
        <dbReference type="ARBA" id="ARBA00023002"/>
    </source>
</evidence>
<reference evidence="15" key="1">
    <citation type="submission" date="2015-01" db="EMBL/GenBank/DDBJ databases">
        <authorList>
            <person name="Aksoy S."/>
            <person name="Warren W."/>
            <person name="Wilson R.K."/>
        </authorList>
    </citation>
    <scope>NUCLEOTIDE SEQUENCE [LARGE SCALE GENOMIC DNA]</scope>
    <source>
        <strain evidence="15">IAEA</strain>
    </source>
</reference>
<keyword evidence="15" id="KW-1185">Reference proteome</keyword>
<dbReference type="CDD" id="cd10548">
    <property type="entry name" value="cupin_CDO"/>
    <property type="match status" value="1"/>
</dbReference>
<dbReference type="GO" id="GO:0042412">
    <property type="term" value="P:taurine biosynthetic process"/>
    <property type="evidence" value="ECO:0007669"/>
    <property type="project" value="UniProtKB-UniRule"/>
</dbReference>
<dbReference type="FunFam" id="2.60.120.10:FF:000045">
    <property type="entry name" value="Cysteine dioxygenase 1"/>
    <property type="match status" value="1"/>
</dbReference>
<feature type="binding site" evidence="11">
    <location>
        <position position="160"/>
    </location>
    <ligand>
        <name>Fe cation</name>
        <dbReference type="ChEBI" id="CHEBI:24875"/>
        <note>catalytic</note>
    </ligand>
</feature>
<feature type="compositionally biased region" description="Low complexity" evidence="13">
    <location>
        <begin position="186"/>
        <end position="202"/>
    </location>
</feature>
<evidence type="ECO:0000256" key="7">
    <source>
        <dbReference type="ARBA" id="ARBA00022964"/>
    </source>
</evidence>
<keyword evidence="8 12" id="KW-0560">Oxidoreductase</keyword>
<dbReference type="VEuPathDB" id="VectorBase:GPPI048330"/>
<evidence type="ECO:0000256" key="11">
    <source>
        <dbReference type="PIRSR" id="PIRSR610300-51"/>
    </source>
</evidence>
<dbReference type="PANTHER" id="PTHR12918:SF1">
    <property type="entry name" value="CYSTEINE DIOXYGENASE TYPE 1"/>
    <property type="match status" value="1"/>
</dbReference>
<dbReference type="InterPro" id="IPR010300">
    <property type="entry name" value="CDO_1"/>
</dbReference>
<sequence>MVDRASLRCFLYFLTLHFNKVVVKKKGSEISKAMAYDEKDLVLERLKMSLSKTDTDLDQEKYLREATRHFYGIEKPLKYGPSVETLNDLIQALYAEFSTNYVNIEMVNHLMLSYKSNPKEWQKFAKFDRYKYTRNLVDTGNGKFNLMILCWGEGHGSTIHDHSDSHCFMKMLKGELREIRYAMPTTTTTGTAAEGNTSNTTSMESDLERHESLDEIGQRTMSLNDVAYINDNLGLHRVENTSHSDTAVSLHLYCPPFDSCSVFEKNSGQRVKCTMTFWSKHGQKVTYDK</sequence>
<comment type="cofactor">
    <cofactor evidence="12">
        <name>Fe cation</name>
        <dbReference type="ChEBI" id="CHEBI:24875"/>
    </cofactor>
    <text evidence="12">Binds 1 Fe cation per subunit.</text>
</comment>
<feature type="region of interest" description="Disordered" evidence="13">
    <location>
        <begin position="186"/>
        <end position="206"/>
    </location>
</feature>
<feature type="cross-link" description="3'-(S-cysteinyl)-tyrosine (Cys-Tyr)" evidence="10">
    <location>
        <begin position="167"/>
        <end position="253"/>
    </location>
</feature>
<evidence type="ECO:0000313" key="14">
    <source>
        <dbReference type="EnsemblMetazoa" id="GPPI048330-PA"/>
    </source>
</evidence>
<organism evidence="14 15">
    <name type="scientific">Glossina palpalis gambiensis</name>
    <dbReference type="NCBI Taxonomy" id="67801"/>
    <lineage>
        <taxon>Eukaryota</taxon>
        <taxon>Metazoa</taxon>
        <taxon>Ecdysozoa</taxon>
        <taxon>Arthropoda</taxon>
        <taxon>Hexapoda</taxon>
        <taxon>Insecta</taxon>
        <taxon>Pterygota</taxon>
        <taxon>Neoptera</taxon>
        <taxon>Endopterygota</taxon>
        <taxon>Diptera</taxon>
        <taxon>Brachycera</taxon>
        <taxon>Muscomorpha</taxon>
        <taxon>Hippoboscoidea</taxon>
        <taxon>Glossinidae</taxon>
        <taxon>Glossina</taxon>
    </lineage>
</organism>
<feature type="binding site" evidence="11">
    <location>
        <position position="162"/>
    </location>
    <ligand>
        <name>Fe cation</name>
        <dbReference type="ChEBI" id="CHEBI:24875"/>
        <note>catalytic</note>
    </ligand>
</feature>
<dbReference type="UniPathway" id="UPA00012">
    <property type="reaction ID" value="UER00537"/>
</dbReference>
<dbReference type="Pfam" id="PF05995">
    <property type="entry name" value="CDO_I"/>
    <property type="match status" value="1"/>
</dbReference>
<dbReference type="SUPFAM" id="SSF51182">
    <property type="entry name" value="RmlC-like cupins"/>
    <property type="match status" value="1"/>
</dbReference>
<protein>
    <recommendedName>
        <fullName evidence="4 12">Cysteine dioxygenase</fullName>
        <ecNumber evidence="4 12">1.13.11.20</ecNumber>
    </recommendedName>
</protein>
<evidence type="ECO:0000256" key="4">
    <source>
        <dbReference type="ARBA" id="ARBA00013133"/>
    </source>
</evidence>
<dbReference type="EMBL" id="JXJN01025096">
    <property type="status" value="NOT_ANNOTATED_CDS"/>
    <property type="molecule type" value="Genomic_DNA"/>
</dbReference>
<dbReference type="Proteomes" id="UP000092460">
    <property type="component" value="Unassembled WGS sequence"/>
</dbReference>
<evidence type="ECO:0000256" key="12">
    <source>
        <dbReference type="RuleBase" id="RU366010"/>
    </source>
</evidence>
<dbReference type="STRING" id="67801.A0A1B0C3S1"/>
<dbReference type="EnsemblMetazoa" id="GPPI048330-RA">
    <property type="protein sequence ID" value="GPPI048330-PA"/>
    <property type="gene ID" value="GPPI048330"/>
</dbReference>
<comment type="catalytic activity">
    <reaction evidence="1 12">
        <text>L-cysteine + O2 = 3-sulfino-L-alanine + H(+)</text>
        <dbReference type="Rhea" id="RHEA:20441"/>
        <dbReference type="ChEBI" id="CHEBI:15378"/>
        <dbReference type="ChEBI" id="CHEBI:15379"/>
        <dbReference type="ChEBI" id="CHEBI:35235"/>
        <dbReference type="ChEBI" id="CHEBI:61085"/>
        <dbReference type="EC" id="1.13.11.20"/>
    </reaction>
</comment>
<evidence type="ECO:0000256" key="9">
    <source>
        <dbReference type="ARBA" id="ARBA00023004"/>
    </source>
</evidence>
<accession>A0A1B0C3S1</accession>
<feature type="binding site" evidence="11">
    <location>
        <position position="236"/>
    </location>
    <ligand>
        <name>Fe cation</name>
        <dbReference type="ChEBI" id="CHEBI:24875"/>
        <note>catalytic</note>
    </ligand>
</feature>
<evidence type="ECO:0000256" key="3">
    <source>
        <dbReference type="ARBA" id="ARBA00006622"/>
    </source>
</evidence>
<dbReference type="GO" id="GO:0008198">
    <property type="term" value="F:ferrous iron binding"/>
    <property type="evidence" value="ECO:0007669"/>
    <property type="project" value="UniProtKB-ARBA"/>
</dbReference>
<evidence type="ECO:0000256" key="5">
    <source>
        <dbReference type="ARBA" id="ARBA00022723"/>
    </source>
</evidence>
<dbReference type="AlphaFoldDB" id="A0A1B0C3S1"/>
<proteinExistence type="inferred from homology"/>
<evidence type="ECO:0000256" key="10">
    <source>
        <dbReference type="PIRSR" id="PIRSR610300-50"/>
    </source>
</evidence>
<comment type="similarity">
    <text evidence="3 12">Belongs to the cysteine dioxygenase family.</text>
</comment>
<dbReference type="GO" id="GO:0019448">
    <property type="term" value="P:L-cysteine catabolic process"/>
    <property type="evidence" value="ECO:0007669"/>
    <property type="project" value="TreeGrafter"/>
</dbReference>
<name>A0A1B0C3S1_9MUSC</name>
<evidence type="ECO:0000256" key="1">
    <source>
        <dbReference type="ARBA" id="ARBA00000629"/>
    </source>
</evidence>
<evidence type="ECO:0000256" key="2">
    <source>
        <dbReference type="ARBA" id="ARBA00004759"/>
    </source>
</evidence>
<keyword evidence="7 12" id="KW-0223">Dioxygenase</keyword>
<evidence type="ECO:0000256" key="6">
    <source>
        <dbReference type="ARBA" id="ARBA00022784"/>
    </source>
</evidence>
<reference evidence="14" key="2">
    <citation type="submission" date="2020-05" db="UniProtKB">
        <authorList>
            <consortium name="EnsemblMetazoa"/>
        </authorList>
    </citation>
    <scope>IDENTIFICATION</scope>
    <source>
        <strain evidence="14">IAEA</strain>
    </source>
</reference>
<dbReference type="InterPro" id="IPR011051">
    <property type="entry name" value="RmlC_Cupin_sf"/>
</dbReference>
<dbReference type="Gene3D" id="2.60.120.10">
    <property type="entry name" value="Jelly Rolls"/>
    <property type="match status" value="1"/>
</dbReference>